<evidence type="ECO:0000256" key="1">
    <source>
        <dbReference type="SAM" id="MobiDB-lite"/>
    </source>
</evidence>
<feature type="compositionally biased region" description="Basic and acidic residues" evidence="1">
    <location>
        <begin position="1"/>
        <end position="20"/>
    </location>
</feature>
<proteinExistence type="predicted"/>
<dbReference type="AlphaFoldDB" id="A0A426YGN5"/>
<comment type="caution">
    <text evidence="2">The sequence shown here is derived from an EMBL/GenBank/DDBJ whole genome shotgun (WGS) entry which is preliminary data.</text>
</comment>
<protein>
    <submittedName>
        <fullName evidence="2">Uncharacterized protein</fullName>
    </submittedName>
</protein>
<evidence type="ECO:0000313" key="3">
    <source>
        <dbReference type="Proteomes" id="UP000287651"/>
    </source>
</evidence>
<name>A0A426YGN5_ENSVE</name>
<dbReference type="Proteomes" id="UP000287651">
    <property type="component" value="Unassembled WGS sequence"/>
</dbReference>
<sequence length="76" mass="8340">METRRRDVAQAETQKSDSKDNLVCPPADFTKRGWVGAASAIAILNLDVALLHSWQPRIVIARLSSRGGEPHLCARS</sequence>
<evidence type="ECO:0000313" key="2">
    <source>
        <dbReference type="EMBL" id="RRT50924.1"/>
    </source>
</evidence>
<gene>
    <name evidence="2" type="ORF">B296_00042286</name>
</gene>
<feature type="region of interest" description="Disordered" evidence="1">
    <location>
        <begin position="1"/>
        <end position="21"/>
    </location>
</feature>
<reference evidence="2 3" key="1">
    <citation type="journal article" date="2014" name="Agronomy (Basel)">
        <title>A Draft Genome Sequence for Ensete ventricosum, the Drought-Tolerant Tree Against Hunger.</title>
        <authorList>
            <person name="Harrison J."/>
            <person name="Moore K.A."/>
            <person name="Paszkiewicz K."/>
            <person name="Jones T."/>
            <person name="Grant M."/>
            <person name="Ambacheew D."/>
            <person name="Muzemil S."/>
            <person name="Studholme D.J."/>
        </authorList>
    </citation>
    <scope>NUCLEOTIDE SEQUENCE [LARGE SCALE GENOMIC DNA]</scope>
</reference>
<organism evidence="2 3">
    <name type="scientific">Ensete ventricosum</name>
    <name type="common">Abyssinian banana</name>
    <name type="synonym">Musa ensete</name>
    <dbReference type="NCBI Taxonomy" id="4639"/>
    <lineage>
        <taxon>Eukaryota</taxon>
        <taxon>Viridiplantae</taxon>
        <taxon>Streptophyta</taxon>
        <taxon>Embryophyta</taxon>
        <taxon>Tracheophyta</taxon>
        <taxon>Spermatophyta</taxon>
        <taxon>Magnoliopsida</taxon>
        <taxon>Liliopsida</taxon>
        <taxon>Zingiberales</taxon>
        <taxon>Musaceae</taxon>
        <taxon>Ensete</taxon>
    </lineage>
</organism>
<dbReference type="EMBL" id="AMZH03012492">
    <property type="protein sequence ID" value="RRT50924.1"/>
    <property type="molecule type" value="Genomic_DNA"/>
</dbReference>
<accession>A0A426YGN5</accession>